<evidence type="ECO:0000313" key="2">
    <source>
        <dbReference type="EMBL" id="KAL3806290.1"/>
    </source>
</evidence>
<feature type="region of interest" description="Disordered" evidence="1">
    <location>
        <begin position="28"/>
        <end position="55"/>
    </location>
</feature>
<dbReference type="AlphaFoldDB" id="A0ABD3R0F7"/>
<reference evidence="2 3" key="1">
    <citation type="submission" date="2024-10" db="EMBL/GenBank/DDBJ databases">
        <title>Updated reference genomes for cyclostephanoid diatoms.</title>
        <authorList>
            <person name="Roberts W.R."/>
            <person name="Alverson A.J."/>
        </authorList>
    </citation>
    <scope>NUCLEOTIDE SEQUENCE [LARGE SCALE GENOMIC DNA]</scope>
    <source>
        <strain evidence="2 3">AJA228-03</strain>
    </source>
</reference>
<gene>
    <name evidence="2" type="ORF">ACHAXA_005790</name>
</gene>
<feature type="compositionally biased region" description="Low complexity" evidence="1">
    <location>
        <begin position="36"/>
        <end position="47"/>
    </location>
</feature>
<sequence>MVSAVEDRGGPSSLFLSSMSSSWIGSGGVVGTANESDSASASASDASLGCHSGASTSVNEAVGGEARAPSSMSMMLGPLSALAIDDIVI</sequence>
<evidence type="ECO:0000256" key="1">
    <source>
        <dbReference type="SAM" id="MobiDB-lite"/>
    </source>
</evidence>
<keyword evidence="3" id="KW-1185">Reference proteome</keyword>
<name>A0ABD3R0F7_9STRA</name>
<dbReference type="Proteomes" id="UP001530377">
    <property type="component" value="Unassembled WGS sequence"/>
</dbReference>
<accession>A0ABD3R0F7</accession>
<comment type="caution">
    <text evidence="2">The sequence shown here is derived from an EMBL/GenBank/DDBJ whole genome shotgun (WGS) entry which is preliminary data.</text>
</comment>
<protein>
    <submittedName>
        <fullName evidence="2">Uncharacterized protein</fullName>
    </submittedName>
</protein>
<proteinExistence type="predicted"/>
<organism evidence="2 3">
    <name type="scientific">Cyclostephanos tholiformis</name>
    <dbReference type="NCBI Taxonomy" id="382380"/>
    <lineage>
        <taxon>Eukaryota</taxon>
        <taxon>Sar</taxon>
        <taxon>Stramenopiles</taxon>
        <taxon>Ochrophyta</taxon>
        <taxon>Bacillariophyta</taxon>
        <taxon>Coscinodiscophyceae</taxon>
        <taxon>Thalassiosirophycidae</taxon>
        <taxon>Stephanodiscales</taxon>
        <taxon>Stephanodiscaceae</taxon>
        <taxon>Cyclostephanos</taxon>
    </lineage>
</organism>
<evidence type="ECO:0000313" key="3">
    <source>
        <dbReference type="Proteomes" id="UP001530377"/>
    </source>
</evidence>
<dbReference type="EMBL" id="JALLPB020000842">
    <property type="protein sequence ID" value="KAL3806290.1"/>
    <property type="molecule type" value="Genomic_DNA"/>
</dbReference>